<protein>
    <recommendedName>
        <fullName evidence="1">Mycothiol-dependent maleylpyruvate isomerase metal-binding domain-containing protein</fullName>
    </recommendedName>
</protein>
<dbReference type="Pfam" id="PF11716">
    <property type="entry name" value="MDMPI_N"/>
    <property type="match status" value="1"/>
</dbReference>
<sequence length="209" mass="22170">MAVVVDSLEQVWRAWAELGASLDDEGWNTPTRLDGWTVKDVYAHYGPALTGGLAAVEGPDVDKPLTHSTAAELLREFQRPGGVAHTLADTIRDTAVEQSRAQSADDVLRPFTETAPLLVAAIRENSLDRRIDYLGAAVLTAHEGLRIALMEGVVHYLDIADALGLPAPGPVGGEPLTETVHLLADLADPVGFVEAASGRGTAQVLPVLR</sequence>
<name>A0ABN3VPA0_9PSEU</name>
<evidence type="ECO:0000313" key="2">
    <source>
        <dbReference type="EMBL" id="GAA2821003.1"/>
    </source>
</evidence>
<keyword evidence="3" id="KW-1185">Reference proteome</keyword>
<reference evidence="2 3" key="1">
    <citation type="journal article" date="2019" name="Int. J. Syst. Evol. Microbiol.">
        <title>The Global Catalogue of Microorganisms (GCM) 10K type strain sequencing project: providing services to taxonomists for standard genome sequencing and annotation.</title>
        <authorList>
            <consortium name="The Broad Institute Genomics Platform"/>
            <consortium name="The Broad Institute Genome Sequencing Center for Infectious Disease"/>
            <person name="Wu L."/>
            <person name="Ma J."/>
        </authorList>
    </citation>
    <scope>NUCLEOTIDE SEQUENCE [LARGE SCALE GENOMIC DNA]</scope>
    <source>
        <strain evidence="2 3">JCM 9383</strain>
    </source>
</reference>
<proteinExistence type="predicted"/>
<accession>A0ABN3VPA0</accession>
<evidence type="ECO:0000313" key="3">
    <source>
        <dbReference type="Proteomes" id="UP001500979"/>
    </source>
</evidence>
<dbReference type="Proteomes" id="UP001500979">
    <property type="component" value="Unassembled WGS sequence"/>
</dbReference>
<comment type="caution">
    <text evidence="2">The sequence shown here is derived from an EMBL/GenBank/DDBJ whole genome shotgun (WGS) entry which is preliminary data.</text>
</comment>
<dbReference type="SUPFAM" id="SSF109854">
    <property type="entry name" value="DinB/YfiT-like putative metalloenzymes"/>
    <property type="match status" value="1"/>
</dbReference>
<dbReference type="InterPro" id="IPR034660">
    <property type="entry name" value="DinB/YfiT-like"/>
</dbReference>
<dbReference type="InterPro" id="IPR017517">
    <property type="entry name" value="Maleyloyr_isom"/>
</dbReference>
<dbReference type="EMBL" id="BAAAUX010000043">
    <property type="protein sequence ID" value="GAA2821003.1"/>
    <property type="molecule type" value="Genomic_DNA"/>
</dbReference>
<dbReference type="NCBIfam" id="TIGR03083">
    <property type="entry name" value="maleylpyruvate isomerase family mycothiol-dependent enzyme"/>
    <property type="match status" value="1"/>
</dbReference>
<evidence type="ECO:0000259" key="1">
    <source>
        <dbReference type="Pfam" id="PF11716"/>
    </source>
</evidence>
<gene>
    <name evidence="2" type="ORF">GCM10010470_65350</name>
</gene>
<feature type="domain" description="Mycothiol-dependent maleylpyruvate isomerase metal-binding" evidence="1">
    <location>
        <begin position="8"/>
        <end position="160"/>
    </location>
</feature>
<organism evidence="2 3">
    <name type="scientific">Saccharopolyspora taberi</name>
    <dbReference type="NCBI Taxonomy" id="60895"/>
    <lineage>
        <taxon>Bacteria</taxon>
        <taxon>Bacillati</taxon>
        <taxon>Actinomycetota</taxon>
        <taxon>Actinomycetes</taxon>
        <taxon>Pseudonocardiales</taxon>
        <taxon>Pseudonocardiaceae</taxon>
        <taxon>Saccharopolyspora</taxon>
    </lineage>
</organism>
<dbReference type="Gene3D" id="1.20.120.450">
    <property type="entry name" value="dinb family like domain"/>
    <property type="match status" value="1"/>
</dbReference>
<dbReference type="RefSeq" id="WP_344686248.1">
    <property type="nucleotide sequence ID" value="NZ_BAAAUX010000043.1"/>
</dbReference>
<dbReference type="InterPro" id="IPR024344">
    <property type="entry name" value="MDMPI_metal-binding"/>
</dbReference>